<dbReference type="Pfam" id="PF08240">
    <property type="entry name" value="ADH_N"/>
    <property type="match status" value="1"/>
</dbReference>
<dbReference type="SMART" id="SM00829">
    <property type="entry name" value="PKS_ER"/>
    <property type="match status" value="1"/>
</dbReference>
<feature type="domain" description="Enoyl reductase (ER)" evidence="3">
    <location>
        <begin position="391"/>
        <end position="708"/>
    </location>
</feature>
<evidence type="ECO:0000259" key="3">
    <source>
        <dbReference type="SMART" id="SM00829"/>
    </source>
</evidence>
<dbReference type="Pfam" id="PF00107">
    <property type="entry name" value="ADH_zinc_N"/>
    <property type="match status" value="1"/>
</dbReference>
<comment type="caution">
    <text evidence="4">The sequence shown here is derived from an EMBL/GenBank/DDBJ whole genome shotgun (WGS) entry which is preliminary data.</text>
</comment>
<dbReference type="EMBL" id="PQIB02000002">
    <property type="protein sequence ID" value="RLN33155.1"/>
    <property type="molecule type" value="Genomic_DNA"/>
</dbReference>
<dbReference type="InterPro" id="IPR013154">
    <property type="entry name" value="ADH-like_N"/>
</dbReference>
<evidence type="ECO:0000256" key="1">
    <source>
        <dbReference type="ARBA" id="ARBA00011738"/>
    </source>
</evidence>
<dbReference type="PANTHER" id="PTHR43677">
    <property type="entry name" value="SHORT-CHAIN DEHYDROGENASE/REDUCTASE"/>
    <property type="match status" value="1"/>
</dbReference>
<dbReference type="InterPro" id="IPR002347">
    <property type="entry name" value="SDR_fam"/>
</dbReference>
<dbReference type="Gene3D" id="3.40.50.720">
    <property type="entry name" value="NAD(P)-binding Rossmann-like Domain"/>
    <property type="match status" value="2"/>
</dbReference>
<dbReference type="Proteomes" id="UP000275267">
    <property type="component" value="Unassembled WGS sequence"/>
</dbReference>
<dbReference type="PANTHER" id="PTHR43677:SF8">
    <property type="entry name" value="ENOYL REDUCTASE (ER) DOMAIN-CONTAINING PROTEIN"/>
    <property type="match status" value="1"/>
</dbReference>
<reference evidence="5" key="1">
    <citation type="journal article" date="2019" name="Nat. Commun.">
        <title>The genome of broomcorn millet.</title>
        <authorList>
            <person name="Zou C."/>
            <person name="Miki D."/>
            <person name="Li D."/>
            <person name="Tang Q."/>
            <person name="Xiao L."/>
            <person name="Rajput S."/>
            <person name="Deng P."/>
            <person name="Jia W."/>
            <person name="Huang R."/>
            <person name="Zhang M."/>
            <person name="Sun Y."/>
            <person name="Hu J."/>
            <person name="Fu X."/>
            <person name="Schnable P.S."/>
            <person name="Li F."/>
            <person name="Zhang H."/>
            <person name="Feng B."/>
            <person name="Zhu X."/>
            <person name="Liu R."/>
            <person name="Schnable J.C."/>
            <person name="Zhu J.-K."/>
            <person name="Zhang H."/>
        </authorList>
    </citation>
    <scope>NUCLEOTIDE SEQUENCE [LARGE SCALE GENOMIC DNA]</scope>
</reference>
<dbReference type="InterPro" id="IPR051397">
    <property type="entry name" value="Zn-ADH-like_protein"/>
</dbReference>
<dbReference type="PROSITE" id="PS00061">
    <property type="entry name" value="ADH_SHORT"/>
    <property type="match status" value="1"/>
</dbReference>
<dbReference type="OrthoDB" id="48317at2759"/>
<dbReference type="InterPro" id="IPR020843">
    <property type="entry name" value="ER"/>
</dbReference>
<evidence type="ECO:0000256" key="2">
    <source>
        <dbReference type="ARBA" id="ARBA00023002"/>
    </source>
</evidence>
<dbReference type="PRINTS" id="PR00081">
    <property type="entry name" value="GDHRDH"/>
</dbReference>
<dbReference type="CDD" id="cd08250">
    <property type="entry name" value="Mgc45594_like"/>
    <property type="match status" value="1"/>
</dbReference>
<dbReference type="SUPFAM" id="SSF51735">
    <property type="entry name" value="NAD(P)-binding Rossmann-fold domains"/>
    <property type="match status" value="2"/>
</dbReference>
<dbReference type="PRINTS" id="PR00080">
    <property type="entry name" value="SDRFAMILY"/>
</dbReference>
<dbReference type="STRING" id="4540.A0A3L6T4G4"/>
<dbReference type="GO" id="GO:0016491">
    <property type="term" value="F:oxidoreductase activity"/>
    <property type="evidence" value="ECO:0007669"/>
    <property type="project" value="UniProtKB-KW"/>
</dbReference>
<dbReference type="InterPro" id="IPR013149">
    <property type="entry name" value="ADH-like_C"/>
</dbReference>
<name>A0A3L6T4G4_PANMI</name>
<dbReference type="InterPro" id="IPR020904">
    <property type="entry name" value="Sc_DH/Rdtase_CS"/>
</dbReference>
<dbReference type="Gene3D" id="3.90.180.10">
    <property type="entry name" value="Medium-chain alcohol dehydrogenases, catalytic domain"/>
    <property type="match status" value="1"/>
</dbReference>
<dbReference type="AlphaFoldDB" id="A0A3L6T4G4"/>
<accession>A0A3L6T4G4</accession>
<gene>
    <name evidence="4" type="ORF">C2845_PM03G36940</name>
</gene>
<protein>
    <submittedName>
        <fullName evidence="4">Quinone oxidoreductase</fullName>
    </submittedName>
</protein>
<keyword evidence="2" id="KW-0560">Oxidoreductase</keyword>
<keyword evidence="5" id="KW-1185">Reference proteome</keyword>
<dbReference type="InterPro" id="IPR011032">
    <property type="entry name" value="GroES-like_sf"/>
</dbReference>
<dbReference type="GO" id="GO:0005739">
    <property type="term" value="C:mitochondrion"/>
    <property type="evidence" value="ECO:0007669"/>
    <property type="project" value="TreeGrafter"/>
</dbReference>
<proteinExistence type="predicted"/>
<dbReference type="Pfam" id="PF00106">
    <property type="entry name" value="adh_short"/>
    <property type="match status" value="1"/>
</dbReference>
<dbReference type="SUPFAM" id="SSF50129">
    <property type="entry name" value="GroES-like"/>
    <property type="match status" value="1"/>
</dbReference>
<evidence type="ECO:0000313" key="4">
    <source>
        <dbReference type="EMBL" id="RLN33155.1"/>
    </source>
</evidence>
<sequence length="721" mass="77711">MTEVNTRSGDRAGRGGAGRSSVCLRLVAVVRPHLGFSAAPPPTGRPGPCTLYSDDLLPRPHAPSRLTPLPNLTASVTYEAPARGSVGMELKPGLSALVTGGASGIGKALCIALARKGVFVTVVDFSEENGREAVSILQKENKHIHAYARVPPAIFIKCDVTDGDALAAAFRKHVDTFGGLDICINCAGFVNKSLVYEDKSDGISTWRHAVNVNLVAVIDGTRIATQVMRSQKKPGVIINIGSVAGLYPMSYEPVYSGTKGGVVMFTRSLAPLKRHGIRVNVLCPEFVQTNMGEQVNRVLVDALGGFLKVEDVVNGAFELIEDESKAGACLWISKRRGMVYWPISEKEKSYLVYSSKSKRKLVKNGFPSIQTPEYFQKMVVHTLSHNFRNATRLERVRLQLPIEPHSALIKIIYAGVNASDVNFSSGRYFSGNAKEAAAHLPFDAGFEAVGIVASIGDSVKHIKVGTPVALMTFGSYAEFMLIPAKRLIPVPRPDPEVVAMLTSGLTASIALEKAGQMTSRQVVLVTAAAGGTGQFAVQLAKLAGNKVVATCGGESKSTFLASLGVDRVVNYRNENIKDVLKKEFPRGVDIIYESVGGETFDVCLNALAVYGRLIVIGMISQYQGEEGWKPQNYTGLCEKILGKSQTVAGFFLIQYAHLWQDHLEKLFNLYASGKLKVFLDPKKFLGVASVADAVEYLHSGRSVGKVVVCMDPSYGQTLAKL</sequence>
<comment type="subunit">
    <text evidence="1">Homodimer.</text>
</comment>
<dbReference type="InterPro" id="IPR036291">
    <property type="entry name" value="NAD(P)-bd_dom_sf"/>
</dbReference>
<dbReference type="FunFam" id="3.40.50.720:FF:000121">
    <property type="entry name" value="Prostaglandin reductase 2"/>
    <property type="match status" value="1"/>
</dbReference>
<organism evidence="4 5">
    <name type="scientific">Panicum miliaceum</name>
    <name type="common">Proso millet</name>
    <name type="synonym">Broomcorn millet</name>
    <dbReference type="NCBI Taxonomy" id="4540"/>
    <lineage>
        <taxon>Eukaryota</taxon>
        <taxon>Viridiplantae</taxon>
        <taxon>Streptophyta</taxon>
        <taxon>Embryophyta</taxon>
        <taxon>Tracheophyta</taxon>
        <taxon>Spermatophyta</taxon>
        <taxon>Magnoliopsida</taxon>
        <taxon>Liliopsida</taxon>
        <taxon>Poales</taxon>
        <taxon>Poaceae</taxon>
        <taxon>PACMAD clade</taxon>
        <taxon>Panicoideae</taxon>
        <taxon>Panicodae</taxon>
        <taxon>Paniceae</taxon>
        <taxon>Panicinae</taxon>
        <taxon>Panicum</taxon>
        <taxon>Panicum sect. Panicum</taxon>
    </lineage>
</organism>
<evidence type="ECO:0000313" key="5">
    <source>
        <dbReference type="Proteomes" id="UP000275267"/>
    </source>
</evidence>
<dbReference type="CDD" id="cd05323">
    <property type="entry name" value="ADH_SDR_c_like"/>
    <property type="match status" value="1"/>
</dbReference>